<gene>
    <name evidence="1" type="ORF">J2R98_001407</name>
</gene>
<sequence>MYLCPLCNGLEQHSFTCSTCDSHIDDQGKITDYFDDYSAYMDIGSMKLLDGDRESKANHQCLHYFYCKECHAEEVKAINEEDSFQ</sequence>
<reference evidence="1 2" key="1">
    <citation type="submission" date="2023-07" db="EMBL/GenBank/DDBJ databases">
        <title>Genomic Encyclopedia of Type Strains, Phase IV (KMG-IV): sequencing the most valuable type-strain genomes for metagenomic binning, comparative biology and taxonomic classification.</title>
        <authorList>
            <person name="Goeker M."/>
        </authorList>
    </citation>
    <scope>NUCLEOTIDE SEQUENCE [LARGE SCALE GENOMIC DNA]</scope>
    <source>
        <strain evidence="1 2">DSM 15448</strain>
    </source>
</reference>
<name>A0ABU0DTA7_9BACI</name>
<organism evidence="1 2">
    <name type="scientific">Alkalibacillus filiformis</name>
    <dbReference type="NCBI Taxonomy" id="200990"/>
    <lineage>
        <taxon>Bacteria</taxon>
        <taxon>Bacillati</taxon>
        <taxon>Bacillota</taxon>
        <taxon>Bacilli</taxon>
        <taxon>Bacillales</taxon>
        <taxon>Bacillaceae</taxon>
        <taxon>Alkalibacillus</taxon>
    </lineage>
</organism>
<evidence type="ECO:0000313" key="1">
    <source>
        <dbReference type="EMBL" id="MDQ0351590.1"/>
    </source>
</evidence>
<dbReference type="Proteomes" id="UP001236723">
    <property type="component" value="Unassembled WGS sequence"/>
</dbReference>
<comment type="caution">
    <text evidence="1">The sequence shown here is derived from an EMBL/GenBank/DDBJ whole genome shotgun (WGS) entry which is preliminary data.</text>
</comment>
<accession>A0ABU0DTA7</accession>
<protein>
    <submittedName>
        <fullName evidence="1">Uncharacterized protein</fullName>
    </submittedName>
</protein>
<proteinExistence type="predicted"/>
<dbReference type="EMBL" id="JAUSUP010000003">
    <property type="protein sequence ID" value="MDQ0351590.1"/>
    <property type="molecule type" value="Genomic_DNA"/>
</dbReference>
<dbReference type="RefSeq" id="WP_307067450.1">
    <property type="nucleotide sequence ID" value="NZ_JAUSUP010000003.1"/>
</dbReference>
<keyword evidence="2" id="KW-1185">Reference proteome</keyword>
<evidence type="ECO:0000313" key="2">
    <source>
        <dbReference type="Proteomes" id="UP001236723"/>
    </source>
</evidence>